<protein>
    <recommendedName>
        <fullName evidence="12">ABC3 transporter permease protein domain-containing protein</fullName>
    </recommendedName>
</protein>
<sequence length="788" mass="81973">MGFLGAWLALELRRRWRAMLALALVLAFALATVLTAVAGARRGASALDRLRAVTRPADALVSNQEPDLDWNRVRALPGVEGVAPYAIAGIHVDDMPLNWQCVPPVDAAMWRDLERPVVLAGRLPDPRRADEVVVQWRFTRLYGKGVGDTVRIQLDTPEEVDLVAESGGATRGGHGPTVTATIVGIIRSPYFFDGVDGPGVVLPSPGLFQKYRDNLLGAHHKGFSIALVRLADGAAGVERLRTQMATLIGHPVQIDTLAETGRHYDQLLDYEAVSLLAFAIAALAAATLLVGQHLLRSTGGVLADLRTLRASGLTPRQEALAAALGPVAATTAGTVLGVLGAAAASPWMPIGAAANFEPRPGADFDPVVLLPPLVVVPLLVAVTTVVAARIARSAAVRTRTPPASALVSAATRAGLPVPVVTGLRYALGRGQGLPIRSALFGTLAGVLGVTAAFTFSAGVQDASEHPERFGQTHHLLVFLGYNGEGSAGVLPKVAAHPDVLAVADARVGAASTGGNAYVVYGSRPVRNAVPSVVVSGHPPVTDADVLLGVTTAERLRAGVGDVVRITGRKASADFRVSAIGFLPIGVSNTYDDGALVTAAGYDRVFRTFDLHLGLVVFRPGADAGAAAARLSRLVGPKIGLVPAIMPPQMSEVRDVRILPAALAVFLAALAVAAAAHAVTITGRRRRHDIAVLRALGMTRPQARLIMLTQAGTLGAFGLLAGVPLGLIAGRGLWRLVTHDYTPMVYVPPVPVATLALIAPVTLAAAAAIAAQPARSMARLAVSRILRTE</sequence>
<evidence type="ECO:0000256" key="5">
    <source>
        <dbReference type="ARBA" id="ARBA00023136"/>
    </source>
</evidence>
<proteinExistence type="inferred from homology"/>
<evidence type="ECO:0000259" key="9">
    <source>
        <dbReference type="Pfam" id="PF12704"/>
    </source>
</evidence>
<dbReference type="InterPro" id="IPR050250">
    <property type="entry name" value="Macrolide_Exporter_MacB"/>
</dbReference>
<evidence type="ECO:0000256" key="7">
    <source>
        <dbReference type="SAM" id="Phobius"/>
    </source>
</evidence>
<keyword evidence="5 7" id="KW-0472">Membrane</keyword>
<evidence type="ECO:0000313" key="10">
    <source>
        <dbReference type="EMBL" id="GIH42952.1"/>
    </source>
</evidence>
<gene>
    <name evidence="10" type="ORF">Mco01_59520</name>
</gene>
<comment type="similarity">
    <text evidence="6">Belongs to the ABC-4 integral membrane protein family.</text>
</comment>
<dbReference type="RefSeq" id="WP_204060113.1">
    <property type="nucleotide sequence ID" value="NZ_BAAAGP010000006.1"/>
</dbReference>
<evidence type="ECO:0000256" key="3">
    <source>
        <dbReference type="ARBA" id="ARBA00022692"/>
    </source>
</evidence>
<accession>A0ABQ4G7F9</accession>
<feature type="transmembrane region" description="Helical" evidence="7">
    <location>
        <begin position="272"/>
        <end position="290"/>
    </location>
</feature>
<name>A0ABQ4G7F9_9ACTN</name>
<comment type="caution">
    <text evidence="10">The sequence shown here is derived from an EMBL/GenBank/DDBJ whole genome shotgun (WGS) entry which is preliminary data.</text>
</comment>
<feature type="domain" description="MacB-like periplasmic core" evidence="9">
    <location>
        <begin position="439"/>
        <end position="632"/>
    </location>
</feature>
<feature type="domain" description="MacB-like periplasmic core" evidence="9">
    <location>
        <begin position="19"/>
        <end position="235"/>
    </location>
</feature>
<dbReference type="EMBL" id="BOOC01000034">
    <property type="protein sequence ID" value="GIH42952.1"/>
    <property type="molecule type" value="Genomic_DNA"/>
</dbReference>
<feature type="transmembrane region" description="Helical" evidence="7">
    <location>
        <begin position="704"/>
        <end position="729"/>
    </location>
</feature>
<comment type="subcellular location">
    <subcellularLocation>
        <location evidence="1">Cell membrane</location>
        <topology evidence="1">Multi-pass membrane protein</topology>
    </subcellularLocation>
</comment>
<dbReference type="InterPro" id="IPR025857">
    <property type="entry name" value="MacB_PCD"/>
</dbReference>
<evidence type="ECO:0000256" key="4">
    <source>
        <dbReference type="ARBA" id="ARBA00022989"/>
    </source>
</evidence>
<dbReference type="PANTHER" id="PTHR30572:SF4">
    <property type="entry name" value="ABC TRANSPORTER PERMEASE YTRF"/>
    <property type="match status" value="1"/>
</dbReference>
<evidence type="ECO:0000259" key="8">
    <source>
        <dbReference type="Pfam" id="PF02687"/>
    </source>
</evidence>
<feature type="domain" description="ABC3 transporter permease C-terminal" evidence="8">
    <location>
        <begin position="661"/>
        <end position="775"/>
    </location>
</feature>
<evidence type="ECO:0000256" key="6">
    <source>
        <dbReference type="ARBA" id="ARBA00038076"/>
    </source>
</evidence>
<organism evidence="10 11">
    <name type="scientific">Microbispora corallina</name>
    <dbReference type="NCBI Taxonomy" id="83302"/>
    <lineage>
        <taxon>Bacteria</taxon>
        <taxon>Bacillati</taxon>
        <taxon>Actinomycetota</taxon>
        <taxon>Actinomycetes</taxon>
        <taxon>Streptosporangiales</taxon>
        <taxon>Streptosporangiaceae</taxon>
        <taxon>Microbispora</taxon>
    </lineage>
</organism>
<feature type="transmembrane region" description="Helical" evidence="7">
    <location>
        <begin position="438"/>
        <end position="459"/>
    </location>
</feature>
<dbReference type="Pfam" id="PF12704">
    <property type="entry name" value="MacB_PCD"/>
    <property type="match status" value="2"/>
</dbReference>
<dbReference type="Pfam" id="PF02687">
    <property type="entry name" value="FtsX"/>
    <property type="match status" value="1"/>
</dbReference>
<dbReference type="Proteomes" id="UP000603904">
    <property type="component" value="Unassembled WGS sequence"/>
</dbReference>
<dbReference type="PANTHER" id="PTHR30572">
    <property type="entry name" value="MEMBRANE COMPONENT OF TRANSPORTER-RELATED"/>
    <property type="match status" value="1"/>
</dbReference>
<keyword evidence="4 7" id="KW-1133">Transmembrane helix</keyword>
<dbReference type="InterPro" id="IPR003838">
    <property type="entry name" value="ABC3_permease_C"/>
</dbReference>
<keyword evidence="3 7" id="KW-0812">Transmembrane</keyword>
<feature type="transmembrane region" description="Helical" evidence="7">
    <location>
        <begin position="657"/>
        <end position="683"/>
    </location>
</feature>
<evidence type="ECO:0000313" key="11">
    <source>
        <dbReference type="Proteomes" id="UP000603904"/>
    </source>
</evidence>
<feature type="transmembrane region" description="Helical" evidence="7">
    <location>
        <begin position="368"/>
        <end position="391"/>
    </location>
</feature>
<reference evidence="10 11" key="1">
    <citation type="submission" date="2021-01" db="EMBL/GenBank/DDBJ databases">
        <title>Whole genome shotgun sequence of Microbispora corallina NBRC 16416.</title>
        <authorList>
            <person name="Komaki H."/>
            <person name="Tamura T."/>
        </authorList>
    </citation>
    <scope>NUCLEOTIDE SEQUENCE [LARGE SCALE GENOMIC DNA]</scope>
    <source>
        <strain evidence="10 11">NBRC 16416</strain>
    </source>
</reference>
<keyword evidence="2" id="KW-1003">Cell membrane</keyword>
<evidence type="ECO:0008006" key="12">
    <source>
        <dbReference type="Google" id="ProtNLM"/>
    </source>
</evidence>
<evidence type="ECO:0000256" key="2">
    <source>
        <dbReference type="ARBA" id="ARBA00022475"/>
    </source>
</evidence>
<evidence type="ECO:0000256" key="1">
    <source>
        <dbReference type="ARBA" id="ARBA00004651"/>
    </source>
</evidence>
<keyword evidence="11" id="KW-1185">Reference proteome</keyword>
<feature type="transmembrane region" description="Helical" evidence="7">
    <location>
        <begin position="749"/>
        <end position="770"/>
    </location>
</feature>